<dbReference type="GeneID" id="17297086"/>
<reference evidence="4" key="2">
    <citation type="submission" date="2012-11" db="EMBL/GenBank/DDBJ databases">
        <authorList>
            <person name="Kuo A."/>
            <person name="Curtis B.A."/>
            <person name="Tanifuji G."/>
            <person name="Burki F."/>
            <person name="Gruber A."/>
            <person name="Irimia M."/>
            <person name="Maruyama S."/>
            <person name="Arias M.C."/>
            <person name="Ball S.G."/>
            <person name="Gile G.H."/>
            <person name="Hirakawa Y."/>
            <person name="Hopkins J.F."/>
            <person name="Rensing S.A."/>
            <person name="Schmutz J."/>
            <person name="Symeonidi A."/>
            <person name="Elias M."/>
            <person name="Eveleigh R.J."/>
            <person name="Herman E.K."/>
            <person name="Klute M.J."/>
            <person name="Nakayama T."/>
            <person name="Obornik M."/>
            <person name="Reyes-Prieto A."/>
            <person name="Armbrust E.V."/>
            <person name="Aves S.J."/>
            <person name="Beiko R.G."/>
            <person name="Coutinho P."/>
            <person name="Dacks J.B."/>
            <person name="Durnford D.G."/>
            <person name="Fast N.M."/>
            <person name="Green B.R."/>
            <person name="Grisdale C."/>
            <person name="Hempe F."/>
            <person name="Henrissat B."/>
            <person name="Hoppner M.P."/>
            <person name="Ishida K.-I."/>
            <person name="Kim E."/>
            <person name="Koreny L."/>
            <person name="Kroth P.G."/>
            <person name="Liu Y."/>
            <person name="Malik S.-B."/>
            <person name="Maier U.G."/>
            <person name="McRose D."/>
            <person name="Mock T."/>
            <person name="Neilson J.A."/>
            <person name="Onodera N.T."/>
            <person name="Poole A.M."/>
            <person name="Pritham E.J."/>
            <person name="Richards T.A."/>
            <person name="Rocap G."/>
            <person name="Roy S.W."/>
            <person name="Sarai C."/>
            <person name="Schaack S."/>
            <person name="Shirato S."/>
            <person name="Slamovits C.H."/>
            <person name="Spencer D.F."/>
            <person name="Suzuki S."/>
            <person name="Worden A.Z."/>
            <person name="Zauner S."/>
            <person name="Barry K."/>
            <person name="Bell C."/>
            <person name="Bharti A.K."/>
            <person name="Crow J.A."/>
            <person name="Grimwood J."/>
            <person name="Kramer R."/>
            <person name="Lindquist E."/>
            <person name="Lucas S."/>
            <person name="Salamov A."/>
            <person name="McFadden G.I."/>
            <person name="Lane C.E."/>
            <person name="Keeling P.J."/>
            <person name="Gray M.W."/>
            <person name="Grigoriev I.V."/>
            <person name="Archibald J.M."/>
        </authorList>
    </citation>
    <scope>NUCLEOTIDE SEQUENCE</scope>
    <source>
        <strain evidence="4">CCMP2712</strain>
    </source>
</reference>
<accession>L1IWV7</accession>
<sequence>MQRMPRALAGAMVASVLLAGATLLIIVPSSFAPEQDETELLLKVDLEAHEPYSPPPNMYLWWGPSTNHRFVGSGEHIRHLLHMGQVEGGEWRDPMFLGNNGVATFRSQRFRKISETCCSTIVVPPMEWDFPVYNTHKMIGQRIRNFVANGNMLVLTGGILAVEFINSYFFYNIELADGNYSPGPYRRLKDIPECMMQGPEVLPQKGISVTAVKKDSLPSGTEVLWGTPRSSPVFMIKFCEAQSPDEGMPPTKVLPRDCPLAEKDGRPCSCGYIMYIGYNYQEQYPTRWDRVLRGAVEIMSPSYRTPAGGYKANKEVVIPGTPPCLQKGNKKFDWPNTGAYSSSKVSQENLASKAEEKKGSRGRVSKALVQADQKIDAQQQEIDALENQVRTLSQQRDEAAMRRSGRASSESLHQLKSQAHQLLHEVHEREARRSRKDNTEASLVKAVSTLSEDVKSIDTKMNHLTKIVSSRHKKVVDKYGIPNGNA</sequence>
<dbReference type="EnsemblProtists" id="EKX40344">
    <property type="protein sequence ID" value="EKX40344"/>
    <property type="gene ID" value="GUITHDRAFT_113580"/>
</dbReference>
<evidence type="ECO:0000313" key="2">
    <source>
        <dbReference type="EMBL" id="EKX40344.1"/>
    </source>
</evidence>
<keyword evidence="4" id="KW-1185">Reference proteome</keyword>
<dbReference type="Proteomes" id="UP000011087">
    <property type="component" value="Unassembled WGS sequence"/>
</dbReference>
<evidence type="ECO:0000313" key="3">
    <source>
        <dbReference type="EnsemblProtists" id="EKX40344"/>
    </source>
</evidence>
<dbReference type="OrthoDB" id="10440990at2759"/>
<dbReference type="AlphaFoldDB" id="L1IWV7"/>
<feature type="compositionally biased region" description="Polar residues" evidence="1">
    <location>
        <begin position="338"/>
        <end position="350"/>
    </location>
</feature>
<name>L1IWV7_GUITC</name>
<organism evidence="2">
    <name type="scientific">Guillardia theta (strain CCMP2712)</name>
    <name type="common">Cryptophyte</name>
    <dbReference type="NCBI Taxonomy" id="905079"/>
    <lineage>
        <taxon>Eukaryota</taxon>
        <taxon>Cryptophyceae</taxon>
        <taxon>Pyrenomonadales</taxon>
        <taxon>Geminigeraceae</taxon>
        <taxon>Guillardia</taxon>
    </lineage>
</organism>
<reference evidence="2 4" key="1">
    <citation type="journal article" date="2012" name="Nature">
        <title>Algal genomes reveal evolutionary mosaicism and the fate of nucleomorphs.</title>
        <authorList>
            <consortium name="DOE Joint Genome Institute"/>
            <person name="Curtis B.A."/>
            <person name="Tanifuji G."/>
            <person name="Burki F."/>
            <person name="Gruber A."/>
            <person name="Irimia M."/>
            <person name="Maruyama S."/>
            <person name="Arias M.C."/>
            <person name="Ball S.G."/>
            <person name="Gile G.H."/>
            <person name="Hirakawa Y."/>
            <person name="Hopkins J.F."/>
            <person name="Kuo A."/>
            <person name="Rensing S.A."/>
            <person name="Schmutz J."/>
            <person name="Symeonidi A."/>
            <person name="Elias M."/>
            <person name="Eveleigh R.J."/>
            <person name="Herman E.K."/>
            <person name="Klute M.J."/>
            <person name="Nakayama T."/>
            <person name="Obornik M."/>
            <person name="Reyes-Prieto A."/>
            <person name="Armbrust E.V."/>
            <person name="Aves S.J."/>
            <person name="Beiko R.G."/>
            <person name="Coutinho P."/>
            <person name="Dacks J.B."/>
            <person name="Durnford D.G."/>
            <person name="Fast N.M."/>
            <person name="Green B.R."/>
            <person name="Grisdale C.J."/>
            <person name="Hempel F."/>
            <person name="Henrissat B."/>
            <person name="Hoppner M.P."/>
            <person name="Ishida K."/>
            <person name="Kim E."/>
            <person name="Koreny L."/>
            <person name="Kroth P.G."/>
            <person name="Liu Y."/>
            <person name="Malik S.B."/>
            <person name="Maier U.G."/>
            <person name="McRose D."/>
            <person name="Mock T."/>
            <person name="Neilson J.A."/>
            <person name="Onodera N.T."/>
            <person name="Poole A.M."/>
            <person name="Pritham E.J."/>
            <person name="Richards T.A."/>
            <person name="Rocap G."/>
            <person name="Roy S.W."/>
            <person name="Sarai C."/>
            <person name="Schaack S."/>
            <person name="Shirato S."/>
            <person name="Slamovits C.H."/>
            <person name="Spencer D.F."/>
            <person name="Suzuki S."/>
            <person name="Worden A.Z."/>
            <person name="Zauner S."/>
            <person name="Barry K."/>
            <person name="Bell C."/>
            <person name="Bharti A.K."/>
            <person name="Crow J.A."/>
            <person name="Grimwood J."/>
            <person name="Kramer R."/>
            <person name="Lindquist E."/>
            <person name="Lucas S."/>
            <person name="Salamov A."/>
            <person name="McFadden G.I."/>
            <person name="Lane C.E."/>
            <person name="Keeling P.J."/>
            <person name="Gray M.W."/>
            <person name="Grigoriev I.V."/>
            <person name="Archibald J.M."/>
        </authorList>
    </citation>
    <scope>NUCLEOTIDE SEQUENCE</scope>
    <source>
        <strain evidence="2 4">CCMP2712</strain>
    </source>
</reference>
<dbReference type="KEGG" id="gtt:GUITHDRAFT_113580"/>
<evidence type="ECO:0000256" key="1">
    <source>
        <dbReference type="SAM" id="MobiDB-lite"/>
    </source>
</evidence>
<feature type="region of interest" description="Disordered" evidence="1">
    <location>
        <begin position="335"/>
        <end position="365"/>
    </location>
</feature>
<dbReference type="PaxDb" id="55529-EKX40344"/>
<proteinExistence type="predicted"/>
<dbReference type="EMBL" id="JH993032">
    <property type="protein sequence ID" value="EKX40344.1"/>
    <property type="molecule type" value="Genomic_DNA"/>
</dbReference>
<dbReference type="HOGENOM" id="CLU_561976_0_0_1"/>
<dbReference type="RefSeq" id="XP_005827324.1">
    <property type="nucleotide sequence ID" value="XM_005827267.1"/>
</dbReference>
<reference evidence="3" key="3">
    <citation type="submission" date="2015-06" db="UniProtKB">
        <authorList>
            <consortium name="EnsemblProtists"/>
        </authorList>
    </citation>
    <scope>IDENTIFICATION</scope>
</reference>
<evidence type="ECO:0000313" key="4">
    <source>
        <dbReference type="Proteomes" id="UP000011087"/>
    </source>
</evidence>
<gene>
    <name evidence="2" type="ORF">GUITHDRAFT_113580</name>
</gene>
<protein>
    <submittedName>
        <fullName evidence="2 3">Uncharacterized protein</fullName>
    </submittedName>
</protein>
<feature type="compositionally biased region" description="Polar residues" evidence="1">
    <location>
        <begin position="406"/>
        <end position="420"/>
    </location>
</feature>
<feature type="region of interest" description="Disordered" evidence="1">
    <location>
        <begin position="399"/>
        <end position="421"/>
    </location>
</feature>